<feature type="compositionally biased region" description="Gly residues" evidence="11">
    <location>
        <begin position="1398"/>
        <end position="1414"/>
    </location>
</feature>
<comment type="catalytic activity">
    <reaction evidence="8">
        <text>Couples ATP hydrolysis with the unwinding of duplex DNA by translocating in the 3'-5' direction.</text>
        <dbReference type="EC" id="5.6.2.4"/>
    </reaction>
</comment>
<dbReference type="FunFam" id="3.40.50.300:FF:005341">
    <property type="entry name" value="Predicted protein"/>
    <property type="match status" value="1"/>
</dbReference>
<evidence type="ECO:0000256" key="8">
    <source>
        <dbReference type="ARBA" id="ARBA00034617"/>
    </source>
</evidence>
<feature type="compositionally biased region" description="Low complexity" evidence="11">
    <location>
        <begin position="24"/>
        <end position="37"/>
    </location>
</feature>
<comment type="similarity">
    <text evidence="1">Belongs to the helicase family. SKI2 subfamily.</text>
</comment>
<dbReference type="KEGG" id="cre:CHLRE_10g446650v5"/>
<evidence type="ECO:0000259" key="13">
    <source>
        <dbReference type="PROSITE" id="PS51194"/>
    </source>
</evidence>
<dbReference type="InterPro" id="IPR011545">
    <property type="entry name" value="DEAD/DEAH_box_helicase_dom"/>
</dbReference>
<feature type="compositionally biased region" description="Acidic residues" evidence="11">
    <location>
        <begin position="1566"/>
        <end position="1582"/>
    </location>
</feature>
<dbReference type="EC" id="5.6.2.4" evidence="9"/>
<dbReference type="Proteomes" id="UP000006906">
    <property type="component" value="Chromosome 10"/>
</dbReference>
<dbReference type="GO" id="GO:0016787">
    <property type="term" value="F:hydrolase activity"/>
    <property type="evidence" value="ECO:0007669"/>
    <property type="project" value="UniProtKB-KW"/>
</dbReference>
<feature type="region of interest" description="Disordered" evidence="11">
    <location>
        <begin position="145"/>
        <end position="202"/>
    </location>
</feature>
<feature type="compositionally biased region" description="Low complexity" evidence="11">
    <location>
        <begin position="258"/>
        <end position="270"/>
    </location>
</feature>
<evidence type="ECO:0000256" key="5">
    <source>
        <dbReference type="ARBA" id="ARBA00022840"/>
    </source>
</evidence>
<feature type="compositionally biased region" description="Low complexity" evidence="11">
    <location>
        <begin position="312"/>
        <end position="326"/>
    </location>
</feature>
<evidence type="ECO:0000256" key="11">
    <source>
        <dbReference type="SAM" id="MobiDB-lite"/>
    </source>
</evidence>
<feature type="region of interest" description="Disordered" evidence="11">
    <location>
        <begin position="1890"/>
        <end position="1911"/>
    </location>
</feature>
<keyword evidence="15" id="KW-1185">Reference proteome</keyword>
<dbReference type="InterPro" id="IPR001650">
    <property type="entry name" value="Helicase_C-like"/>
</dbReference>
<dbReference type="OrthoDB" id="5575at2759"/>
<comment type="catalytic activity">
    <reaction evidence="10">
        <text>ATP + H2O = ADP + phosphate + H(+)</text>
        <dbReference type="Rhea" id="RHEA:13065"/>
        <dbReference type="ChEBI" id="CHEBI:15377"/>
        <dbReference type="ChEBI" id="CHEBI:15378"/>
        <dbReference type="ChEBI" id="CHEBI:30616"/>
        <dbReference type="ChEBI" id="CHEBI:43474"/>
        <dbReference type="ChEBI" id="CHEBI:456216"/>
        <dbReference type="EC" id="5.6.2.4"/>
    </reaction>
</comment>
<keyword evidence="6" id="KW-0413">Isomerase</keyword>
<dbReference type="InParanoid" id="A0A2K3DAX3"/>
<dbReference type="PROSITE" id="PS51194">
    <property type="entry name" value="HELICASE_CTER"/>
    <property type="match status" value="1"/>
</dbReference>
<dbReference type="Pfam" id="PF00270">
    <property type="entry name" value="DEAD"/>
    <property type="match status" value="1"/>
</dbReference>
<keyword evidence="4" id="KW-0347">Helicase</keyword>
<name>A0A2K3DAX3_CHLRE</name>
<dbReference type="GO" id="GO:0005524">
    <property type="term" value="F:ATP binding"/>
    <property type="evidence" value="ECO:0007669"/>
    <property type="project" value="UniProtKB-KW"/>
</dbReference>
<keyword evidence="5" id="KW-0067">ATP-binding</keyword>
<feature type="compositionally biased region" description="Low complexity" evidence="11">
    <location>
        <begin position="1817"/>
        <end position="1840"/>
    </location>
</feature>
<feature type="region of interest" description="Disordered" evidence="11">
    <location>
        <begin position="312"/>
        <end position="377"/>
    </location>
</feature>
<proteinExistence type="inferred from homology"/>
<feature type="compositionally biased region" description="Polar residues" evidence="11">
    <location>
        <begin position="1893"/>
        <end position="1904"/>
    </location>
</feature>
<dbReference type="SUPFAM" id="SSF52540">
    <property type="entry name" value="P-loop containing nucleoside triphosphate hydrolases"/>
    <property type="match status" value="1"/>
</dbReference>
<feature type="region of interest" description="Disordered" evidence="11">
    <location>
        <begin position="1456"/>
        <end position="1510"/>
    </location>
</feature>
<keyword evidence="7" id="KW-0469">Meiosis</keyword>
<evidence type="ECO:0000256" key="1">
    <source>
        <dbReference type="ARBA" id="ARBA00010140"/>
    </source>
</evidence>
<evidence type="ECO:0000313" key="14">
    <source>
        <dbReference type="EMBL" id="PNW77672.1"/>
    </source>
</evidence>
<evidence type="ECO:0000256" key="6">
    <source>
        <dbReference type="ARBA" id="ARBA00023235"/>
    </source>
</evidence>
<dbReference type="PANTHER" id="PTHR47835:SF3">
    <property type="entry name" value="HELICASE FOR MEIOSIS 1"/>
    <property type="match status" value="1"/>
</dbReference>
<dbReference type="Gene3D" id="3.40.50.300">
    <property type="entry name" value="P-loop containing nucleotide triphosphate hydrolases"/>
    <property type="match status" value="2"/>
</dbReference>
<feature type="region of interest" description="Disordered" evidence="11">
    <location>
        <begin position="231"/>
        <end position="250"/>
    </location>
</feature>
<feature type="compositionally biased region" description="Low complexity" evidence="11">
    <location>
        <begin position="1794"/>
        <end position="1809"/>
    </location>
</feature>
<dbReference type="SMART" id="SM00487">
    <property type="entry name" value="DEXDc"/>
    <property type="match status" value="1"/>
</dbReference>
<evidence type="ECO:0000259" key="12">
    <source>
        <dbReference type="PROSITE" id="PS51192"/>
    </source>
</evidence>
<feature type="compositionally biased region" description="Low complexity" evidence="11">
    <location>
        <begin position="46"/>
        <end position="57"/>
    </location>
</feature>
<evidence type="ECO:0000256" key="10">
    <source>
        <dbReference type="ARBA" id="ARBA00048988"/>
    </source>
</evidence>
<dbReference type="Gene3D" id="1.10.10.10">
    <property type="entry name" value="Winged helix-like DNA-binding domain superfamily/Winged helix DNA-binding domain"/>
    <property type="match status" value="1"/>
</dbReference>
<dbReference type="GeneID" id="5723850"/>
<dbReference type="Gene3D" id="1.10.3380.10">
    <property type="entry name" value="Sec63 N-terminal domain-like domain"/>
    <property type="match status" value="1"/>
</dbReference>
<feature type="compositionally biased region" description="Low complexity" evidence="11">
    <location>
        <begin position="1775"/>
        <end position="1787"/>
    </location>
</feature>
<dbReference type="STRING" id="3055.A0A2K3DAX3"/>
<dbReference type="Pfam" id="PF02889">
    <property type="entry name" value="Sec63"/>
    <property type="match status" value="1"/>
</dbReference>
<feature type="region of interest" description="Disordered" evidence="11">
    <location>
        <begin position="1775"/>
        <end position="1854"/>
    </location>
</feature>
<dbReference type="SMART" id="SM00973">
    <property type="entry name" value="Sec63"/>
    <property type="match status" value="1"/>
</dbReference>
<feature type="region of interest" description="Disordered" evidence="11">
    <location>
        <begin position="1556"/>
        <end position="1602"/>
    </location>
</feature>
<dbReference type="GO" id="GO:0003724">
    <property type="term" value="F:RNA helicase activity"/>
    <property type="evidence" value="ECO:0000318"/>
    <property type="project" value="GO_Central"/>
</dbReference>
<feature type="domain" description="Helicase C-terminal" evidence="13">
    <location>
        <begin position="652"/>
        <end position="867"/>
    </location>
</feature>
<keyword evidence="2" id="KW-0547">Nucleotide-binding</keyword>
<evidence type="ECO:0000256" key="9">
    <source>
        <dbReference type="ARBA" id="ARBA00034808"/>
    </source>
</evidence>
<feature type="compositionally biased region" description="Polar residues" evidence="11">
    <location>
        <begin position="155"/>
        <end position="167"/>
    </location>
</feature>
<dbReference type="InterPro" id="IPR004179">
    <property type="entry name" value="Sec63-dom"/>
</dbReference>
<dbReference type="PANTHER" id="PTHR47835">
    <property type="entry name" value="HFM1, ATP DEPENDENT DNA HELICASE HOMOLOG"/>
    <property type="match status" value="1"/>
</dbReference>
<feature type="compositionally biased region" description="Low complexity" evidence="11">
    <location>
        <begin position="1475"/>
        <end position="1504"/>
    </location>
</feature>
<dbReference type="Gramene" id="PNW77672">
    <property type="protein sequence ID" value="PNW77672"/>
    <property type="gene ID" value="CHLRE_10g446650v5"/>
</dbReference>
<dbReference type="ExpressionAtlas" id="A0A2K3DAX3">
    <property type="expression patterns" value="baseline"/>
</dbReference>
<dbReference type="Pfam" id="PF23445">
    <property type="entry name" value="WHD_SNRNP200"/>
    <property type="match status" value="1"/>
</dbReference>
<dbReference type="InterPro" id="IPR057842">
    <property type="entry name" value="WH_MER3"/>
</dbReference>
<dbReference type="InterPro" id="IPR014001">
    <property type="entry name" value="Helicase_ATP-bd"/>
</dbReference>
<protein>
    <recommendedName>
        <fullName evidence="9">DNA 3'-5' helicase</fullName>
        <ecNumber evidence="9">5.6.2.4</ecNumber>
    </recommendedName>
</protein>
<dbReference type="SMART" id="SM00490">
    <property type="entry name" value="HELICc"/>
    <property type="match status" value="1"/>
</dbReference>
<feature type="compositionally biased region" description="Gly residues" evidence="11">
    <location>
        <begin position="357"/>
        <end position="374"/>
    </location>
</feature>
<keyword evidence="3" id="KW-0378">Hydrolase</keyword>
<feature type="region of interest" description="Disordered" evidence="11">
    <location>
        <begin position="1961"/>
        <end position="1984"/>
    </location>
</feature>
<dbReference type="SUPFAM" id="SSF158702">
    <property type="entry name" value="Sec63 N-terminal domain-like"/>
    <property type="match status" value="1"/>
</dbReference>
<dbReference type="InterPro" id="IPR052247">
    <property type="entry name" value="Meiotic_Crossover_Helicase"/>
</dbReference>
<feature type="region of interest" description="Disordered" evidence="11">
    <location>
        <begin position="1356"/>
        <end position="1424"/>
    </location>
</feature>
<dbReference type="GO" id="GO:0003676">
    <property type="term" value="F:nucleic acid binding"/>
    <property type="evidence" value="ECO:0007669"/>
    <property type="project" value="InterPro"/>
</dbReference>
<dbReference type="PaxDb" id="3055-EDP07964"/>
<dbReference type="CDD" id="cd18795">
    <property type="entry name" value="SF2_C_Ski2"/>
    <property type="match status" value="1"/>
</dbReference>
<feature type="domain" description="Helicase ATP-binding" evidence="12">
    <location>
        <begin position="423"/>
        <end position="622"/>
    </location>
</feature>
<feature type="region of interest" description="Disordered" evidence="11">
    <location>
        <begin position="1"/>
        <end position="66"/>
    </location>
</feature>
<feature type="region of interest" description="Disordered" evidence="11">
    <location>
        <begin position="258"/>
        <end position="292"/>
    </location>
</feature>
<dbReference type="FunFam" id="3.40.50.300:FF:001076">
    <property type="entry name" value="ATP-dependent DNA helicase MER3"/>
    <property type="match status" value="1"/>
</dbReference>
<dbReference type="EMBL" id="CM008971">
    <property type="protein sequence ID" value="PNW77672.1"/>
    <property type="molecule type" value="Genomic_DNA"/>
</dbReference>
<evidence type="ECO:0000313" key="15">
    <source>
        <dbReference type="Proteomes" id="UP000006906"/>
    </source>
</evidence>
<accession>A0A2K3DAX3</accession>
<reference evidence="14 15" key="1">
    <citation type="journal article" date="2007" name="Science">
        <title>The Chlamydomonas genome reveals the evolution of key animal and plant functions.</title>
        <authorList>
            <person name="Merchant S.S."/>
            <person name="Prochnik S.E."/>
            <person name="Vallon O."/>
            <person name="Harris E.H."/>
            <person name="Karpowicz S.J."/>
            <person name="Witman G.B."/>
            <person name="Terry A."/>
            <person name="Salamov A."/>
            <person name="Fritz-Laylin L.K."/>
            <person name="Marechal-Drouard L."/>
            <person name="Marshall W.F."/>
            <person name="Qu L.H."/>
            <person name="Nelson D.R."/>
            <person name="Sanderfoot A.A."/>
            <person name="Spalding M.H."/>
            <person name="Kapitonov V.V."/>
            <person name="Ren Q."/>
            <person name="Ferris P."/>
            <person name="Lindquist E."/>
            <person name="Shapiro H."/>
            <person name="Lucas S.M."/>
            <person name="Grimwood J."/>
            <person name="Schmutz J."/>
            <person name="Cardol P."/>
            <person name="Cerutti H."/>
            <person name="Chanfreau G."/>
            <person name="Chen C.L."/>
            <person name="Cognat V."/>
            <person name="Croft M.T."/>
            <person name="Dent R."/>
            <person name="Dutcher S."/>
            <person name="Fernandez E."/>
            <person name="Fukuzawa H."/>
            <person name="Gonzalez-Ballester D."/>
            <person name="Gonzalez-Halphen D."/>
            <person name="Hallmann A."/>
            <person name="Hanikenne M."/>
            <person name="Hippler M."/>
            <person name="Inwood W."/>
            <person name="Jabbari K."/>
            <person name="Kalanon M."/>
            <person name="Kuras R."/>
            <person name="Lefebvre P.A."/>
            <person name="Lemaire S.D."/>
            <person name="Lobanov A.V."/>
            <person name="Lohr M."/>
            <person name="Manuell A."/>
            <person name="Meier I."/>
            <person name="Mets L."/>
            <person name="Mittag M."/>
            <person name="Mittelmeier T."/>
            <person name="Moroney J.V."/>
            <person name="Moseley J."/>
            <person name="Napoli C."/>
            <person name="Nedelcu A.M."/>
            <person name="Niyogi K."/>
            <person name="Novoselov S.V."/>
            <person name="Paulsen I.T."/>
            <person name="Pazour G."/>
            <person name="Purton S."/>
            <person name="Ral J.P."/>
            <person name="Riano-Pachon D.M."/>
            <person name="Riekhof W."/>
            <person name="Rymarquis L."/>
            <person name="Schroda M."/>
            <person name="Stern D."/>
            <person name="Umen J."/>
            <person name="Willows R."/>
            <person name="Wilson N."/>
            <person name="Zimmer S.L."/>
            <person name="Allmer J."/>
            <person name="Balk J."/>
            <person name="Bisova K."/>
            <person name="Chen C.J."/>
            <person name="Elias M."/>
            <person name="Gendler K."/>
            <person name="Hauser C."/>
            <person name="Lamb M.R."/>
            <person name="Ledford H."/>
            <person name="Long J.C."/>
            <person name="Minagawa J."/>
            <person name="Page M.D."/>
            <person name="Pan J."/>
            <person name="Pootakham W."/>
            <person name="Roje S."/>
            <person name="Rose A."/>
            <person name="Stahlberg E."/>
            <person name="Terauchi A.M."/>
            <person name="Yang P."/>
            <person name="Ball S."/>
            <person name="Bowler C."/>
            <person name="Dieckmann C.L."/>
            <person name="Gladyshev V.N."/>
            <person name="Green P."/>
            <person name="Jorgensen R."/>
            <person name="Mayfield S."/>
            <person name="Mueller-Roeber B."/>
            <person name="Rajamani S."/>
            <person name="Sayre R.T."/>
            <person name="Brokstein P."/>
            <person name="Dubchak I."/>
            <person name="Goodstein D."/>
            <person name="Hornick L."/>
            <person name="Huang Y.W."/>
            <person name="Jhaveri J."/>
            <person name="Luo Y."/>
            <person name="Martinez D."/>
            <person name="Ngau W.C."/>
            <person name="Otillar B."/>
            <person name="Poliakov A."/>
            <person name="Porter A."/>
            <person name="Szajkowski L."/>
            <person name="Werner G."/>
            <person name="Zhou K."/>
            <person name="Grigoriev I.V."/>
            <person name="Rokhsar D.S."/>
            <person name="Grossman A.R."/>
        </authorList>
    </citation>
    <scope>NUCLEOTIDE SEQUENCE [LARGE SCALE GENOMIC DNA]</scope>
    <source>
        <strain evidence="15">CC-503</strain>
    </source>
</reference>
<dbReference type="GO" id="GO:0007131">
    <property type="term" value="P:reciprocal meiotic recombination"/>
    <property type="evidence" value="ECO:0007669"/>
    <property type="project" value="UniProtKB-ARBA"/>
</dbReference>
<dbReference type="InterPro" id="IPR027417">
    <property type="entry name" value="P-loop_NTPase"/>
</dbReference>
<evidence type="ECO:0000256" key="4">
    <source>
        <dbReference type="ARBA" id="ARBA00022806"/>
    </source>
</evidence>
<gene>
    <name evidence="14" type="ORF">CHLRE_10g446650v5</name>
</gene>
<evidence type="ECO:0000256" key="2">
    <source>
        <dbReference type="ARBA" id="ARBA00022741"/>
    </source>
</evidence>
<dbReference type="GO" id="GO:0043138">
    <property type="term" value="F:3'-5' DNA helicase activity"/>
    <property type="evidence" value="ECO:0007669"/>
    <property type="project" value="UniProtKB-EC"/>
</dbReference>
<evidence type="ECO:0000256" key="7">
    <source>
        <dbReference type="ARBA" id="ARBA00023254"/>
    </source>
</evidence>
<feature type="compositionally biased region" description="Low complexity" evidence="11">
    <location>
        <begin position="1961"/>
        <end position="1981"/>
    </location>
</feature>
<dbReference type="RefSeq" id="XP_042920290.1">
    <property type="nucleotide sequence ID" value="XM_043066893.1"/>
</dbReference>
<dbReference type="InterPro" id="IPR036388">
    <property type="entry name" value="WH-like_DNA-bd_sf"/>
</dbReference>
<organism evidence="14 15">
    <name type="scientific">Chlamydomonas reinhardtii</name>
    <name type="common">Chlamydomonas smithii</name>
    <dbReference type="NCBI Taxonomy" id="3055"/>
    <lineage>
        <taxon>Eukaryota</taxon>
        <taxon>Viridiplantae</taxon>
        <taxon>Chlorophyta</taxon>
        <taxon>core chlorophytes</taxon>
        <taxon>Chlorophyceae</taxon>
        <taxon>CS clade</taxon>
        <taxon>Chlamydomonadales</taxon>
        <taxon>Chlamydomonadaceae</taxon>
        <taxon>Chlamydomonas</taxon>
    </lineage>
</organism>
<feature type="compositionally biased region" description="Polar residues" evidence="11">
    <location>
        <begin position="179"/>
        <end position="202"/>
    </location>
</feature>
<sequence length="2092" mass="214743">MFPANGGAWNGTLQGAARGPASLQRPQQHPQQQWFEPWQHHEQHMGSSQARGSQSRGNEGATAMWVGPGVTEGSFAGRMGDPAAGYDAMSYAGPLHARGGGPAFNPHRQACSFGTGDRSGAGGSYAFGYQGDAAGGGGVYSGAHGGAGAMDRRSSQGPTHGGFSQAQGFAPHQHAPGTQLGSQAHVNSAAGSQPQEHLQQQPALRPPLTYRQEDRSQQTPLQHQLHCHPAADMGAGAADGWRDGGGLAHSQAQPKRLLGLHGSQSSGGQRSYDDGAFSQPHMMPQQHARHQAFSQVGTQHSDLLHQSQAAPYMQQQPPYQQQQQVQRPPPQPQQQLRQTSLSQFMQPHGPTHSAGAGPSGGFGTTSALGEGGGPSAARLRVPLAAPEPENTDRLVPVRDLPPALQPLFPSFRYFNSVQSECFPQAYGSDVNMVVSAPTGSGKTGVMELALLRLLSGFLEPGGERLRPLRGTAKAVYVAPLRALVQEKCKDWQARFGTLLGLSVLELSGDAEPEASALEAADLLCTTPEKLDALSRKLSEQHRSAAFLSDISLVLIDEVHLLNEAERGSALEAGVVSRFAMLATFPQLQQHAVSRLRFVAVSATIPNVRDIATWLRVPPAGLKVYGEEMRPVKLRTVVLAYAPSKNDFLFERRLDTYLAGVVAEHSRGKPTLVFCSSRKGTIESAMHLAKGAGPGGRAAYVRDAAHAARLAAAARQVAANKQLQTCLVAGVGFHNAAMEGDQRELVEGLFLAGDLPVLCSTSTLALGVNLPAHLVIIRGTRRYCGADGGGGGQGDEAAGSIGGYKEYDRSVCLQMVGRAGRPQFDTEGVAVIMTQKETRDRYTNLLSGSEAVESCLHQCFAEHLNAEVVLGTVRDMATATQWLRTTFLHVRVRQAPRAYGLEPPPGALSSDAAFDAWLAGRLVGGAVTRLAAIGLVSQDPGTGVLAALEPGRIMAHAYLRLGTMSAITQVGSHAGMMALLRVIAVAEEFAHIRLRRGEKKVLNDINKRVAGDAPIKFPVPADAPAAGAGGVAARPGPPKPKDRISKATEKIFIMVNEALSDAVTDTLDYSMRQELEGVLRVGQRIAAAMVRYFTHRQSLAATANALCLAKSLKQRMWDDSKQVARQLPDIGRLLAHRLAGAGVVGLRQLAGVDPRRIEAATQKAYPFGNNVRVHLAKLLPPEVAITLQAVPPGPHQKAGGSSRQGVQIEVTLARPQPAAGPAGAAAPVAPATRTSAVLLVGSSSDDRLLRHERLTIETFTSPYTFQVTVNPSSGRAQHQHAPLQVLAVLVVERLCGLDVHTSLKLAPDASGASKVLGSAAAAAGLPMGGGEAEAADGGMQAAGAYGGGGGGGAYGGDAALQPSPLPHGLGVDGCNSAEGPGEDGVQAMPASSQQRAPRAGGGRAAEQPGGQGRGGHASAAGPPAARPQVLVQAPALAAPAFAQLADPTAAATMPLPQLQSTRTPPVASPAPQSLQDRAAAAGGTDAVAGAGRGRGSASAARTAGGQTFGLRGGAGGSLPGGGGLAMSGSALAGAKQVPAFARLLALAKSRSSSVGAALAGAGAGGEGDQDDEDEDEEDNDEEGHDDRPAGQAGGCAWDTPGAMHGGVGEPALLVQQPQDQCLDLFDFLSDPPEEQHASAAAAVTPPPSCSFAAGFAAASAQAAASRPQPSAFPLAAPQMPPSAMRGAGLLLPARGGLSSRPVSASSGAAAAHTGSAVSPAPTPASCAGAARPLGASAAASDMLLSDRKRVMLGGTRDRTTLDGLMLMQQRQRKAAAMAAGAPSASAVPGSGGAGSAASLASSRQVQSAASPRPPPHRTAPIPQTVHAVGQSQQSHVLQNQQAMRQGSWDAAGMGDEERALGPSAAAAAGSGAGAGAGAGACWDQFVDQHDARSDVTQQRRQQDSGWGQPKLPRRSYGKIAVAGGGGLVGSAGNNGATSYGYGAAADYGIAPSHSFSLDKALGGPPAAASTGGATSVTGVAPASARPTAQRACARDIVGPVPLASETVAAPTPVRPESMAPPQPHAHVPDLKPLVALTQGLRKRQRQADTTTPVGVGGTVTVTMVAAVHALGTTASGHDDDVDPTQDWFSQLQF</sequence>
<evidence type="ECO:0000256" key="3">
    <source>
        <dbReference type="ARBA" id="ARBA00022801"/>
    </source>
</evidence>
<dbReference type="PROSITE" id="PS51192">
    <property type="entry name" value="HELICASE_ATP_BIND_1"/>
    <property type="match status" value="1"/>
</dbReference>
<feature type="compositionally biased region" description="Low complexity" evidence="11">
    <location>
        <begin position="1415"/>
        <end position="1424"/>
    </location>
</feature>